<dbReference type="InterPro" id="IPR051382">
    <property type="entry name" value="CYP450_AA/FA_Hydroxylases"/>
</dbReference>
<evidence type="ECO:0008006" key="3">
    <source>
        <dbReference type="Google" id="ProtNLM"/>
    </source>
</evidence>
<sequence>MYSRTSVPVTVDGYDFPAESSFAIHNMGMGRYAKEWGFKDDDIDPSAFRHERWAEEGLYSRVTTHNVFNPLGGGQRRCPGIVLGQEEVRMVLATILTDYAFEASEHHDMDFKAALTLGSRYGAWVKVRKTSEYLKKCGGGSEYSSTGSTINILFP</sequence>
<dbReference type="STRING" id="667725.A0A0L0G482"/>
<dbReference type="EMBL" id="KQ241820">
    <property type="protein sequence ID" value="KNC83616.1"/>
    <property type="molecule type" value="Genomic_DNA"/>
</dbReference>
<proteinExistence type="predicted"/>
<dbReference type="AlphaFoldDB" id="A0A0L0G482"/>
<dbReference type="OrthoDB" id="655030at2759"/>
<dbReference type="PANTHER" id="PTHR47949">
    <property type="entry name" value="CYTOCHROME P450 703A2-RELATED-RELATED"/>
    <property type="match status" value="1"/>
</dbReference>
<dbReference type="Gene3D" id="1.10.630.10">
    <property type="entry name" value="Cytochrome P450"/>
    <property type="match status" value="1"/>
</dbReference>
<evidence type="ECO:0000313" key="1">
    <source>
        <dbReference type="EMBL" id="KNC83616.1"/>
    </source>
</evidence>
<dbReference type="InterPro" id="IPR001128">
    <property type="entry name" value="Cyt_P450"/>
</dbReference>
<protein>
    <recommendedName>
        <fullName evidence="3">Cytochrome P450</fullName>
    </recommendedName>
</protein>
<dbReference type="GO" id="GO:0005506">
    <property type="term" value="F:iron ion binding"/>
    <property type="evidence" value="ECO:0007669"/>
    <property type="project" value="InterPro"/>
</dbReference>
<reference evidence="1 2" key="1">
    <citation type="submission" date="2011-02" db="EMBL/GenBank/DDBJ databases">
        <title>The Genome Sequence of Sphaeroforma arctica JP610.</title>
        <authorList>
            <consortium name="The Broad Institute Genome Sequencing Platform"/>
            <person name="Russ C."/>
            <person name="Cuomo C."/>
            <person name="Young S.K."/>
            <person name="Zeng Q."/>
            <person name="Gargeya S."/>
            <person name="Alvarado L."/>
            <person name="Berlin A."/>
            <person name="Chapman S.B."/>
            <person name="Chen Z."/>
            <person name="Freedman E."/>
            <person name="Gellesch M."/>
            <person name="Goldberg J."/>
            <person name="Griggs A."/>
            <person name="Gujja S."/>
            <person name="Heilman E."/>
            <person name="Heiman D."/>
            <person name="Howarth C."/>
            <person name="Mehta T."/>
            <person name="Neiman D."/>
            <person name="Pearson M."/>
            <person name="Roberts A."/>
            <person name="Saif S."/>
            <person name="Shea T."/>
            <person name="Shenoy N."/>
            <person name="Sisk P."/>
            <person name="Stolte C."/>
            <person name="Sykes S."/>
            <person name="White J."/>
            <person name="Yandava C."/>
            <person name="Burger G."/>
            <person name="Gray M.W."/>
            <person name="Holland P.W.H."/>
            <person name="King N."/>
            <person name="Lang F.B.F."/>
            <person name="Roger A.J."/>
            <person name="Ruiz-Trillo I."/>
            <person name="Haas B."/>
            <person name="Nusbaum C."/>
            <person name="Birren B."/>
        </authorList>
    </citation>
    <scope>NUCLEOTIDE SEQUENCE [LARGE SCALE GENOMIC DNA]</scope>
    <source>
        <strain evidence="1 2">JP610</strain>
    </source>
</reference>
<organism evidence="1 2">
    <name type="scientific">Sphaeroforma arctica JP610</name>
    <dbReference type="NCBI Taxonomy" id="667725"/>
    <lineage>
        <taxon>Eukaryota</taxon>
        <taxon>Ichthyosporea</taxon>
        <taxon>Ichthyophonida</taxon>
        <taxon>Sphaeroforma</taxon>
    </lineage>
</organism>
<dbReference type="Pfam" id="PF00067">
    <property type="entry name" value="p450"/>
    <property type="match status" value="1"/>
</dbReference>
<dbReference type="InterPro" id="IPR036396">
    <property type="entry name" value="Cyt_P450_sf"/>
</dbReference>
<dbReference type="Proteomes" id="UP000054560">
    <property type="component" value="Unassembled WGS sequence"/>
</dbReference>
<evidence type="ECO:0000313" key="2">
    <source>
        <dbReference type="Proteomes" id="UP000054560"/>
    </source>
</evidence>
<dbReference type="SUPFAM" id="SSF48264">
    <property type="entry name" value="Cytochrome P450"/>
    <property type="match status" value="1"/>
</dbReference>
<gene>
    <name evidence="1" type="ORF">SARC_04151</name>
</gene>
<dbReference type="GeneID" id="25904655"/>
<dbReference type="RefSeq" id="XP_014157518.1">
    <property type="nucleotide sequence ID" value="XM_014302043.1"/>
</dbReference>
<keyword evidence="2" id="KW-1185">Reference proteome</keyword>
<accession>A0A0L0G482</accession>
<dbReference type="GO" id="GO:0016705">
    <property type="term" value="F:oxidoreductase activity, acting on paired donors, with incorporation or reduction of molecular oxygen"/>
    <property type="evidence" value="ECO:0007669"/>
    <property type="project" value="InterPro"/>
</dbReference>
<dbReference type="GO" id="GO:0020037">
    <property type="term" value="F:heme binding"/>
    <property type="evidence" value="ECO:0007669"/>
    <property type="project" value="InterPro"/>
</dbReference>
<dbReference type="GO" id="GO:0004497">
    <property type="term" value="F:monooxygenase activity"/>
    <property type="evidence" value="ECO:0007669"/>
    <property type="project" value="InterPro"/>
</dbReference>
<name>A0A0L0G482_9EUKA</name>